<protein>
    <submittedName>
        <fullName evidence="10">Uncharacterized protein</fullName>
    </submittedName>
</protein>
<evidence type="ECO:0000256" key="3">
    <source>
        <dbReference type="ARBA" id="ARBA00022771"/>
    </source>
</evidence>
<dbReference type="PROSITE" id="PS50271">
    <property type="entry name" value="ZF_UBP"/>
    <property type="match status" value="1"/>
</dbReference>
<dbReference type="Pfam" id="PF00443">
    <property type="entry name" value="UCH"/>
    <property type="match status" value="1"/>
</dbReference>
<dbReference type="GO" id="GO:0008270">
    <property type="term" value="F:zinc ion binding"/>
    <property type="evidence" value="ECO:0007669"/>
    <property type="project" value="UniProtKB-KW"/>
</dbReference>
<organism evidence="10">
    <name type="scientific">Homalodisca liturata</name>
    <dbReference type="NCBI Taxonomy" id="320908"/>
    <lineage>
        <taxon>Eukaryota</taxon>
        <taxon>Metazoa</taxon>
        <taxon>Ecdysozoa</taxon>
        <taxon>Arthropoda</taxon>
        <taxon>Hexapoda</taxon>
        <taxon>Insecta</taxon>
        <taxon>Pterygota</taxon>
        <taxon>Neoptera</taxon>
        <taxon>Paraneoptera</taxon>
        <taxon>Hemiptera</taxon>
        <taxon>Auchenorrhyncha</taxon>
        <taxon>Membracoidea</taxon>
        <taxon>Cicadellidae</taxon>
        <taxon>Cicadellinae</taxon>
        <taxon>Proconiini</taxon>
        <taxon>Homalodisca</taxon>
    </lineage>
</organism>
<dbReference type="GO" id="GO:0005634">
    <property type="term" value="C:nucleus"/>
    <property type="evidence" value="ECO:0007669"/>
    <property type="project" value="TreeGrafter"/>
</dbReference>
<evidence type="ECO:0000256" key="6">
    <source>
        <dbReference type="SAM" id="Coils"/>
    </source>
</evidence>
<feature type="coiled-coil region" evidence="6">
    <location>
        <begin position="336"/>
        <end position="370"/>
    </location>
</feature>
<keyword evidence="2" id="KW-0479">Metal-binding</keyword>
<evidence type="ECO:0000256" key="4">
    <source>
        <dbReference type="ARBA" id="ARBA00022833"/>
    </source>
</evidence>
<dbReference type="PANTHER" id="PTHR24006:SF781">
    <property type="entry name" value="LD34905P"/>
    <property type="match status" value="1"/>
</dbReference>
<dbReference type="InterPro" id="IPR038765">
    <property type="entry name" value="Papain-like_cys_pep_sf"/>
</dbReference>
<dbReference type="GO" id="GO:0005829">
    <property type="term" value="C:cytosol"/>
    <property type="evidence" value="ECO:0007669"/>
    <property type="project" value="TreeGrafter"/>
</dbReference>
<dbReference type="InterPro" id="IPR050164">
    <property type="entry name" value="Peptidase_C19"/>
</dbReference>
<feature type="region of interest" description="Disordered" evidence="7">
    <location>
        <begin position="586"/>
        <end position="608"/>
    </location>
</feature>
<evidence type="ECO:0000256" key="7">
    <source>
        <dbReference type="SAM" id="MobiDB-lite"/>
    </source>
</evidence>
<evidence type="ECO:0000259" key="8">
    <source>
        <dbReference type="PROSITE" id="PS50235"/>
    </source>
</evidence>
<keyword evidence="3 5" id="KW-0863">Zinc-finger</keyword>
<feature type="compositionally biased region" description="Acidic residues" evidence="7">
    <location>
        <begin position="488"/>
        <end position="501"/>
    </location>
</feature>
<dbReference type="PROSITE" id="PS50235">
    <property type="entry name" value="USP_3"/>
    <property type="match status" value="1"/>
</dbReference>
<dbReference type="SUPFAM" id="SSF57850">
    <property type="entry name" value="RING/U-box"/>
    <property type="match status" value="1"/>
</dbReference>
<dbReference type="GO" id="GO:0004843">
    <property type="term" value="F:cysteine-type deubiquitinase activity"/>
    <property type="evidence" value="ECO:0007669"/>
    <property type="project" value="InterPro"/>
</dbReference>
<feature type="compositionally biased region" description="Polar residues" evidence="7">
    <location>
        <begin position="586"/>
        <end position="606"/>
    </location>
</feature>
<accession>A0A1B6JXY8</accession>
<dbReference type="InterPro" id="IPR028889">
    <property type="entry name" value="USP"/>
</dbReference>
<feature type="region of interest" description="Disordered" evidence="7">
    <location>
        <begin position="408"/>
        <end position="538"/>
    </location>
</feature>
<feature type="compositionally biased region" description="Low complexity" evidence="7">
    <location>
        <begin position="17"/>
        <end position="28"/>
    </location>
</feature>
<dbReference type="Gene3D" id="3.90.70.10">
    <property type="entry name" value="Cysteine proteinases"/>
    <property type="match status" value="2"/>
</dbReference>
<dbReference type="InterPro" id="IPR018200">
    <property type="entry name" value="USP_CS"/>
</dbReference>
<feature type="compositionally biased region" description="Basic residues" evidence="7">
    <location>
        <begin position="443"/>
        <end position="462"/>
    </location>
</feature>
<comment type="similarity">
    <text evidence="1">Belongs to the peptidase C19 family.</text>
</comment>
<sequence>MGKKKRQSQNSNSAVVDSTESETSIDSTQAADGNEVLCPHASKAVNLRLVKKSVKGNKDKNALKCCLTCKKNKSELCKDCWVCLFCGACNCGPEEEDHRQDHFKCPRSDIHYLVYQTNTSLVCCLKCQKELPNDVNKVVQSCVDILKKHYDPFGSTEMEISDGKMVNGMDSASFLKNESPTSQLFRNASPNKDVTKPIMELPKVRGLMNLGNTCFFNSVLQCLAQTPGLVELLREMDVPGERFSIELGDDTISGVLEKHKSSELSEHLAQILTEVSGVAGVETGDSMKGHFSVNPRRLLDSLTSRCPQFEGGDQHDAHELLRHLLDSVHTEDLRRYQKAILNHIGYKKDLDELEEDKKAFGKKLNQKVCETIAIRPDQIFKGSLVSILQCEVCRHVSKRDEPFLDLSLPVAQDKPQPPGAKRKQNCNSPVEEEQNVEVVMSKHQMKKERKAARRGGKGKWSGHKKDESQGEPTIEEEDKKDSLNGEQSDADVEDNEDNGYEDQDHKTEIGESGYCSEKQMSARGSPVTTQSPEEEVKPRDQDFLEYHTCQPNPEAPNFLANRAESGLGSIQELTVTIPEEVNTECTSQDSVKVNASNGSSDSQHGNFRNVDSLLPEMHPPNDDSIDRRARIFEWDCTEGQSQDSSYVNLSLSQYGSEITISPKCSPKGSPVSGSHSNDNMSVCTSLPHSNDNMSTCNSLPENVSLLLNSPVKGQLSQREEASGSEERPESRMDCQKNRSSPVDLTDPTELNPGLLKLSLEEVTRCARETEDTDGVEEAINFTSVLDSKPAEPVVNDDPNGFVLVGGVTTTTPTTSKSPTPLPPPLPLFTTSYSFTHSEPNPQRNSSSYLRNKIEDGEFSLKSCLNQFTTIELLAGGNKVGCDACTEKINKGNKEGKTVYQVSTKQLLIAKLPPVMIFHLKRFQVQRFAFRKIVRHVDFPLVLDISPYCSVNTGPILYSLYAVVEHMGTLHGGHYVAYVKVRSHKEQQPGCPPPGKWYNISDSRVRDVDESTVLKTQAYLLFYERIL</sequence>
<keyword evidence="4" id="KW-0862">Zinc</keyword>
<dbReference type="AlphaFoldDB" id="A0A1B6JXY8"/>
<feature type="compositionally biased region" description="Basic and acidic residues" evidence="7">
    <location>
        <begin position="717"/>
        <end position="736"/>
    </location>
</feature>
<evidence type="ECO:0000256" key="1">
    <source>
        <dbReference type="ARBA" id="ARBA00009085"/>
    </source>
</evidence>
<dbReference type="InterPro" id="IPR001607">
    <property type="entry name" value="Znf_UBP"/>
</dbReference>
<feature type="domain" description="USP" evidence="8">
    <location>
        <begin position="205"/>
        <end position="1025"/>
    </location>
</feature>
<evidence type="ECO:0000256" key="2">
    <source>
        <dbReference type="ARBA" id="ARBA00022723"/>
    </source>
</evidence>
<evidence type="ECO:0000313" key="10">
    <source>
        <dbReference type="EMBL" id="JAT04043.1"/>
    </source>
</evidence>
<dbReference type="PROSITE" id="PS00973">
    <property type="entry name" value="USP_2"/>
    <property type="match status" value="1"/>
</dbReference>
<name>A0A1B6JXY8_9HEMI</name>
<feature type="domain" description="UBP-type" evidence="9">
    <location>
        <begin position="36"/>
        <end position="149"/>
    </location>
</feature>
<dbReference type="CDD" id="cd02667">
    <property type="entry name" value="Peptidase_C19K"/>
    <property type="match status" value="1"/>
</dbReference>
<feature type="region of interest" description="Disordered" evidence="7">
    <location>
        <begin position="710"/>
        <end position="751"/>
    </location>
</feature>
<dbReference type="PANTHER" id="PTHR24006">
    <property type="entry name" value="UBIQUITIN CARBOXYL-TERMINAL HYDROLASE"/>
    <property type="match status" value="1"/>
</dbReference>
<gene>
    <name evidence="10" type="ORF">g.44537</name>
</gene>
<dbReference type="SUPFAM" id="SSF54001">
    <property type="entry name" value="Cysteine proteinases"/>
    <property type="match status" value="1"/>
</dbReference>
<dbReference type="InterPro" id="IPR001394">
    <property type="entry name" value="Peptidase_C19_UCH"/>
</dbReference>
<dbReference type="InterPro" id="IPR013083">
    <property type="entry name" value="Znf_RING/FYVE/PHD"/>
</dbReference>
<dbReference type="EMBL" id="GECU01003664">
    <property type="protein sequence ID" value="JAT04043.1"/>
    <property type="molecule type" value="Transcribed_RNA"/>
</dbReference>
<dbReference type="GO" id="GO:0016579">
    <property type="term" value="P:protein deubiquitination"/>
    <property type="evidence" value="ECO:0007669"/>
    <property type="project" value="InterPro"/>
</dbReference>
<dbReference type="PROSITE" id="PS00972">
    <property type="entry name" value="USP_1"/>
    <property type="match status" value="1"/>
</dbReference>
<feature type="region of interest" description="Disordered" evidence="7">
    <location>
        <begin position="1"/>
        <end position="28"/>
    </location>
</feature>
<evidence type="ECO:0000259" key="9">
    <source>
        <dbReference type="PROSITE" id="PS50271"/>
    </source>
</evidence>
<dbReference type="Gene3D" id="3.30.40.10">
    <property type="entry name" value="Zinc/RING finger domain, C3HC4 (zinc finger)"/>
    <property type="match status" value="1"/>
</dbReference>
<reference evidence="10" key="1">
    <citation type="submission" date="2015-11" db="EMBL/GenBank/DDBJ databases">
        <title>De novo transcriptome assembly of four potential Pierce s Disease insect vectors from Arizona vineyards.</title>
        <authorList>
            <person name="Tassone E.E."/>
        </authorList>
    </citation>
    <scope>NUCLEOTIDE SEQUENCE</scope>
</reference>
<keyword evidence="6" id="KW-0175">Coiled coil</keyword>
<evidence type="ECO:0000256" key="5">
    <source>
        <dbReference type="PROSITE-ProRule" id="PRU00502"/>
    </source>
</evidence>
<proteinExistence type="inferred from homology"/>